<organism evidence="1 2">
    <name type="scientific">Domibacillus aminovorans</name>
    <dbReference type="NCBI Taxonomy" id="29332"/>
    <lineage>
        <taxon>Bacteria</taxon>
        <taxon>Bacillati</taxon>
        <taxon>Bacillota</taxon>
        <taxon>Bacilli</taxon>
        <taxon>Bacillales</taxon>
        <taxon>Bacillaceae</taxon>
        <taxon>Domibacillus</taxon>
    </lineage>
</organism>
<evidence type="ECO:0000313" key="1">
    <source>
        <dbReference type="EMBL" id="OAH62548.1"/>
    </source>
</evidence>
<accession>A0A177L9Z0</accession>
<dbReference type="Proteomes" id="UP000076935">
    <property type="component" value="Unassembled WGS sequence"/>
</dbReference>
<dbReference type="EMBL" id="LQWY01000006">
    <property type="protein sequence ID" value="OAH62548.1"/>
    <property type="molecule type" value="Genomic_DNA"/>
</dbReference>
<evidence type="ECO:0000313" key="2">
    <source>
        <dbReference type="Proteomes" id="UP000076935"/>
    </source>
</evidence>
<sequence>MVYIIGHPTVFSLASGFQYASPSTLNQRIIEPCALFSRFKIGYKLFGNVLAPVSNLAIASHEWMSPHVRRALFGCLFNRK</sequence>
<gene>
    <name evidence="1" type="ORF">AWH49_09420</name>
</gene>
<protein>
    <submittedName>
        <fullName evidence="1">Uncharacterized protein</fullName>
    </submittedName>
</protein>
<reference evidence="1 2" key="1">
    <citation type="submission" date="2016-01" db="EMBL/GenBank/DDBJ databases">
        <title>Investigation of taxonomic status of Bacillus aminovorans.</title>
        <authorList>
            <person name="Verma A."/>
            <person name="Pal Y."/>
            <person name="Krishnamurthi S."/>
        </authorList>
    </citation>
    <scope>NUCLEOTIDE SEQUENCE [LARGE SCALE GENOMIC DNA]</scope>
    <source>
        <strain evidence="1 2">DSM 1314</strain>
    </source>
</reference>
<proteinExistence type="predicted"/>
<name>A0A177L9Z0_9BACI</name>
<comment type="caution">
    <text evidence="1">The sequence shown here is derived from an EMBL/GenBank/DDBJ whole genome shotgun (WGS) entry which is preliminary data.</text>
</comment>
<keyword evidence="2" id="KW-1185">Reference proteome</keyword>
<dbReference type="AlphaFoldDB" id="A0A177L9Z0"/>